<feature type="non-terminal residue" evidence="1">
    <location>
        <position position="1"/>
    </location>
</feature>
<dbReference type="RefSeq" id="XP_013323112.1">
    <property type="nucleotide sequence ID" value="XM_013467658.1"/>
</dbReference>
<dbReference type="AlphaFoldDB" id="A0A0F4YED1"/>
<comment type="caution">
    <text evidence="1">The sequence shown here is derived from an EMBL/GenBank/DDBJ whole genome shotgun (WGS) entry which is preliminary data.</text>
</comment>
<organism evidence="1 2">
    <name type="scientific">Rasamsonia emersonii (strain ATCC 16479 / CBS 393.64 / IMI 116815)</name>
    <dbReference type="NCBI Taxonomy" id="1408163"/>
    <lineage>
        <taxon>Eukaryota</taxon>
        <taxon>Fungi</taxon>
        <taxon>Dikarya</taxon>
        <taxon>Ascomycota</taxon>
        <taxon>Pezizomycotina</taxon>
        <taxon>Eurotiomycetes</taxon>
        <taxon>Eurotiomycetidae</taxon>
        <taxon>Eurotiales</taxon>
        <taxon>Trichocomaceae</taxon>
        <taxon>Rasamsonia</taxon>
    </lineage>
</organism>
<proteinExistence type="predicted"/>
<dbReference type="Proteomes" id="UP000053958">
    <property type="component" value="Unassembled WGS sequence"/>
</dbReference>
<keyword evidence="2" id="KW-1185">Reference proteome</keyword>
<gene>
    <name evidence="1" type="ORF">T310_9905</name>
</gene>
<reference evidence="1 2" key="1">
    <citation type="submission" date="2015-04" db="EMBL/GenBank/DDBJ databases">
        <authorList>
            <person name="Heijne W.H."/>
            <person name="Fedorova N.D."/>
            <person name="Nierman W.C."/>
            <person name="Vollebregt A.W."/>
            <person name="Zhao Z."/>
            <person name="Wu L."/>
            <person name="Kumar M."/>
            <person name="Stam H."/>
            <person name="van den Berg M.A."/>
            <person name="Pel H.J."/>
        </authorList>
    </citation>
    <scope>NUCLEOTIDE SEQUENCE [LARGE SCALE GENOMIC DNA]</scope>
    <source>
        <strain evidence="1 2">CBS 393.64</strain>
    </source>
</reference>
<evidence type="ECO:0000313" key="2">
    <source>
        <dbReference type="Proteomes" id="UP000053958"/>
    </source>
</evidence>
<dbReference type="EMBL" id="LASV01000759">
    <property type="protein sequence ID" value="KKA16500.1"/>
    <property type="molecule type" value="Genomic_DNA"/>
</dbReference>
<evidence type="ECO:0000313" key="1">
    <source>
        <dbReference type="EMBL" id="KKA16500.1"/>
    </source>
</evidence>
<name>A0A0F4YED1_RASE3</name>
<protein>
    <submittedName>
        <fullName evidence="1">Uncharacterized protein</fullName>
    </submittedName>
</protein>
<sequence>TIIIRLTNRRHTFAFTTWNIVVSISLATTRQTSLISLFSFGDTLSRQASIAEQLYLCIYSDASASFAVMRSKNLYVLGSFARRLISSRQSRGHYAKR</sequence>
<dbReference type="GeneID" id="25321821"/>
<accession>A0A0F4YED1</accession>